<dbReference type="PRINTS" id="PR00111">
    <property type="entry name" value="ABHYDROLASE"/>
</dbReference>
<name>A0A9D2QBK3_9FIRM</name>
<feature type="domain" description="AB hydrolase-1" evidence="1">
    <location>
        <begin position="15"/>
        <end position="140"/>
    </location>
</feature>
<dbReference type="AlphaFoldDB" id="A0A9D2QBK3"/>
<dbReference type="InterPro" id="IPR029058">
    <property type="entry name" value="AB_hydrolase_fold"/>
</dbReference>
<evidence type="ECO:0000313" key="3">
    <source>
        <dbReference type="Proteomes" id="UP000823902"/>
    </source>
</evidence>
<dbReference type="InterPro" id="IPR050266">
    <property type="entry name" value="AB_hydrolase_sf"/>
</dbReference>
<reference evidence="2" key="1">
    <citation type="journal article" date="2021" name="PeerJ">
        <title>Extensive microbial diversity within the chicken gut microbiome revealed by metagenomics and culture.</title>
        <authorList>
            <person name="Gilroy R."/>
            <person name="Ravi A."/>
            <person name="Getino M."/>
            <person name="Pursley I."/>
            <person name="Horton D.L."/>
            <person name="Alikhan N.F."/>
            <person name="Baker D."/>
            <person name="Gharbi K."/>
            <person name="Hall N."/>
            <person name="Watson M."/>
            <person name="Adriaenssens E.M."/>
            <person name="Foster-Nyarko E."/>
            <person name="Jarju S."/>
            <person name="Secka A."/>
            <person name="Antonio M."/>
            <person name="Oren A."/>
            <person name="Chaudhuri R.R."/>
            <person name="La Ragione R."/>
            <person name="Hildebrand F."/>
            <person name="Pallen M.J."/>
        </authorList>
    </citation>
    <scope>NUCLEOTIDE SEQUENCE</scope>
    <source>
        <strain evidence="2">CHK196-7946</strain>
    </source>
</reference>
<accession>A0A9D2QBK3</accession>
<dbReference type="PANTHER" id="PTHR43798">
    <property type="entry name" value="MONOACYLGLYCEROL LIPASE"/>
    <property type="match status" value="1"/>
</dbReference>
<evidence type="ECO:0000313" key="2">
    <source>
        <dbReference type="EMBL" id="HJC75126.1"/>
    </source>
</evidence>
<reference evidence="2" key="2">
    <citation type="submission" date="2021-04" db="EMBL/GenBank/DDBJ databases">
        <authorList>
            <person name="Gilroy R."/>
        </authorList>
    </citation>
    <scope>NUCLEOTIDE SEQUENCE</scope>
    <source>
        <strain evidence="2">CHK196-7946</strain>
    </source>
</reference>
<sequence length="251" mass="28518">MDIKLHYTEQGSGTPFILLHGNGEDGSYFVHQIECFKDRYRVIALDTRGHGQSPRGEKPFTIRQFAEDLHDFMDEKGIEKAHILGFSDGGNIALIFALKYPERVDHLILNGANLDASGVKPSTQIPIVIGYRVALVLERFGNLSFVKKDGKKSGKMLFAEKAQRNAEMLGLMVNDPNIRQEELSENQNQDFINMKKLVIAGDKDMIKDEHTRLIYASLPNAELRVLHGTHFIAKEEYREFNRAVEEFLETP</sequence>
<dbReference type="EMBL" id="DWVY01000047">
    <property type="protein sequence ID" value="HJC75126.1"/>
    <property type="molecule type" value="Genomic_DNA"/>
</dbReference>
<dbReference type="PANTHER" id="PTHR43798:SF33">
    <property type="entry name" value="HYDROLASE, PUTATIVE (AFU_ORTHOLOGUE AFUA_2G14860)-RELATED"/>
    <property type="match status" value="1"/>
</dbReference>
<dbReference type="GO" id="GO:0016020">
    <property type="term" value="C:membrane"/>
    <property type="evidence" value="ECO:0007669"/>
    <property type="project" value="TreeGrafter"/>
</dbReference>
<dbReference type="Proteomes" id="UP000823902">
    <property type="component" value="Unassembled WGS sequence"/>
</dbReference>
<gene>
    <name evidence="2" type="ORF">H9697_09315</name>
</gene>
<dbReference type="Gene3D" id="3.40.50.1820">
    <property type="entry name" value="alpha/beta hydrolase"/>
    <property type="match status" value="1"/>
</dbReference>
<comment type="caution">
    <text evidence="2">The sequence shown here is derived from an EMBL/GenBank/DDBJ whole genome shotgun (WGS) entry which is preliminary data.</text>
</comment>
<keyword evidence="2" id="KW-0378">Hydrolase</keyword>
<dbReference type="GO" id="GO:0016787">
    <property type="term" value="F:hydrolase activity"/>
    <property type="evidence" value="ECO:0007669"/>
    <property type="project" value="UniProtKB-KW"/>
</dbReference>
<proteinExistence type="predicted"/>
<dbReference type="InterPro" id="IPR000073">
    <property type="entry name" value="AB_hydrolase_1"/>
</dbReference>
<dbReference type="Pfam" id="PF00561">
    <property type="entry name" value="Abhydrolase_1"/>
    <property type="match status" value="1"/>
</dbReference>
<organism evidence="2 3">
    <name type="scientific">Candidatus Mediterraneibacter faecavium</name>
    <dbReference type="NCBI Taxonomy" id="2838668"/>
    <lineage>
        <taxon>Bacteria</taxon>
        <taxon>Bacillati</taxon>
        <taxon>Bacillota</taxon>
        <taxon>Clostridia</taxon>
        <taxon>Lachnospirales</taxon>
        <taxon>Lachnospiraceae</taxon>
        <taxon>Mediterraneibacter</taxon>
    </lineage>
</organism>
<evidence type="ECO:0000259" key="1">
    <source>
        <dbReference type="Pfam" id="PF00561"/>
    </source>
</evidence>
<dbReference type="SUPFAM" id="SSF53474">
    <property type="entry name" value="alpha/beta-Hydrolases"/>
    <property type="match status" value="1"/>
</dbReference>
<protein>
    <submittedName>
        <fullName evidence="2">Alpha/beta hydrolase</fullName>
    </submittedName>
</protein>